<protein>
    <recommendedName>
        <fullName evidence="3">60S ribosomal protein L28</fullName>
    </recommendedName>
</protein>
<name>A0AAV3Z3Z1_9GAST</name>
<evidence type="ECO:0000313" key="2">
    <source>
        <dbReference type="Proteomes" id="UP000735302"/>
    </source>
</evidence>
<dbReference type="EMBL" id="BLXT01001935">
    <property type="protein sequence ID" value="GFN89462.1"/>
    <property type="molecule type" value="Genomic_DNA"/>
</dbReference>
<sequence length="99" mass="11098">MGEFMLSAVLLSPDTKRLKTHRKRLPLHCRYNGIYAYNRGPVHNKVISSQDAGGGVRTRDRVVLANLRVDSLSTVPSAPQTFRRLQCFGIQRLATTEST</sequence>
<evidence type="ECO:0008006" key="3">
    <source>
        <dbReference type="Google" id="ProtNLM"/>
    </source>
</evidence>
<dbReference type="Proteomes" id="UP000735302">
    <property type="component" value="Unassembled WGS sequence"/>
</dbReference>
<proteinExistence type="predicted"/>
<reference evidence="1 2" key="1">
    <citation type="journal article" date="2021" name="Elife">
        <title>Chloroplast acquisition without the gene transfer in kleptoplastic sea slugs, Plakobranchus ocellatus.</title>
        <authorList>
            <person name="Maeda T."/>
            <person name="Takahashi S."/>
            <person name="Yoshida T."/>
            <person name="Shimamura S."/>
            <person name="Takaki Y."/>
            <person name="Nagai Y."/>
            <person name="Toyoda A."/>
            <person name="Suzuki Y."/>
            <person name="Arimoto A."/>
            <person name="Ishii H."/>
            <person name="Satoh N."/>
            <person name="Nishiyama T."/>
            <person name="Hasebe M."/>
            <person name="Maruyama T."/>
            <person name="Minagawa J."/>
            <person name="Obokata J."/>
            <person name="Shigenobu S."/>
        </authorList>
    </citation>
    <scope>NUCLEOTIDE SEQUENCE [LARGE SCALE GENOMIC DNA]</scope>
</reference>
<accession>A0AAV3Z3Z1</accession>
<comment type="caution">
    <text evidence="1">The sequence shown here is derived from an EMBL/GenBank/DDBJ whole genome shotgun (WGS) entry which is preliminary data.</text>
</comment>
<dbReference type="AlphaFoldDB" id="A0AAV3Z3Z1"/>
<organism evidence="1 2">
    <name type="scientific">Plakobranchus ocellatus</name>
    <dbReference type="NCBI Taxonomy" id="259542"/>
    <lineage>
        <taxon>Eukaryota</taxon>
        <taxon>Metazoa</taxon>
        <taxon>Spiralia</taxon>
        <taxon>Lophotrochozoa</taxon>
        <taxon>Mollusca</taxon>
        <taxon>Gastropoda</taxon>
        <taxon>Heterobranchia</taxon>
        <taxon>Euthyneura</taxon>
        <taxon>Panpulmonata</taxon>
        <taxon>Sacoglossa</taxon>
        <taxon>Placobranchoidea</taxon>
        <taxon>Plakobranchidae</taxon>
        <taxon>Plakobranchus</taxon>
    </lineage>
</organism>
<keyword evidence="2" id="KW-1185">Reference proteome</keyword>
<evidence type="ECO:0000313" key="1">
    <source>
        <dbReference type="EMBL" id="GFN89462.1"/>
    </source>
</evidence>
<gene>
    <name evidence="1" type="ORF">PoB_001596800</name>
</gene>